<protein>
    <recommendedName>
        <fullName evidence="4">Secreted protein</fullName>
    </recommendedName>
</protein>
<reference evidence="2" key="1">
    <citation type="submission" date="2020-06" db="EMBL/GenBank/DDBJ databases">
        <title>WGS assembly of Ceratodon purpureus strain R40.</title>
        <authorList>
            <person name="Carey S.B."/>
            <person name="Jenkins J."/>
            <person name="Shu S."/>
            <person name="Lovell J.T."/>
            <person name="Sreedasyam A."/>
            <person name="Maumus F."/>
            <person name="Tiley G.P."/>
            <person name="Fernandez-Pozo N."/>
            <person name="Barry K."/>
            <person name="Chen C."/>
            <person name="Wang M."/>
            <person name="Lipzen A."/>
            <person name="Daum C."/>
            <person name="Saski C.A."/>
            <person name="Payton A.C."/>
            <person name="Mcbreen J.C."/>
            <person name="Conrad R.E."/>
            <person name="Kollar L.M."/>
            <person name="Olsson S."/>
            <person name="Huttunen S."/>
            <person name="Landis J.B."/>
            <person name="Wickett N.J."/>
            <person name="Johnson M.G."/>
            <person name="Rensing S.A."/>
            <person name="Grimwood J."/>
            <person name="Schmutz J."/>
            <person name="Mcdaniel S.F."/>
        </authorList>
    </citation>
    <scope>NUCLEOTIDE SEQUENCE</scope>
    <source>
        <strain evidence="2">R40</strain>
    </source>
</reference>
<dbReference type="Proteomes" id="UP000822688">
    <property type="component" value="Chromosome 1"/>
</dbReference>
<feature type="chain" id="PRO_5035863768" description="Secreted protein" evidence="1">
    <location>
        <begin position="25"/>
        <end position="97"/>
    </location>
</feature>
<keyword evidence="1" id="KW-0732">Signal</keyword>
<evidence type="ECO:0000256" key="1">
    <source>
        <dbReference type="SAM" id="SignalP"/>
    </source>
</evidence>
<feature type="signal peptide" evidence="1">
    <location>
        <begin position="1"/>
        <end position="24"/>
    </location>
</feature>
<evidence type="ECO:0008006" key="4">
    <source>
        <dbReference type="Google" id="ProtNLM"/>
    </source>
</evidence>
<keyword evidence="3" id="KW-1185">Reference proteome</keyword>
<comment type="caution">
    <text evidence="2">The sequence shown here is derived from an EMBL/GenBank/DDBJ whole genome shotgun (WGS) entry which is preliminary data.</text>
</comment>
<proteinExistence type="predicted"/>
<evidence type="ECO:0000313" key="2">
    <source>
        <dbReference type="EMBL" id="KAG0592530.1"/>
    </source>
</evidence>
<sequence>MCFCAKVQQLLLVGLTNLFSSRFAQLYTQDLGLDKAACSVPRVHTVAICMEDPSRDYFSLLWIRDIKPLCCAIRVANLPNGGAITWAVVGYSSKIYH</sequence>
<dbReference type="AlphaFoldDB" id="A0A8T0J9F0"/>
<evidence type="ECO:0000313" key="3">
    <source>
        <dbReference type="Proteomes" id="UP000822688"/>
    </source>
</evidence>
<name>A0A8T0J9F0_CERPU</name>
<dbReference type="EMBL" id="CM026421">
    <property type="protein sequence ID" value="KAG0592530.1"/>
    <property type="molecule type" value="Genomic_DNA"/>
</dbReference>
<organism evidence="2 3">
    <name type="scientific">Ceratodon purpureus</name>
    <name type="common">Fire moss</name>
    <name type="synonym">Dicranum purpureum</name>
    <dbReference type="NCBI Taxonomy" id="3225"/>
    <lineage>
        <taxon>Eukaryota</taxon>
        <taxon>Viridiplantae</taxon>
        <taxon>Streptophyta</taxon>
        <taxon>Embryophyta</taxon>
        <taxon>Bryophyta</taxon>
        <taxon>Bryophytina</taxon>
        <taxon>Bryopsida</taxon>
        <taxon>Dicranidae</taxon>
        <taxon>Pseudoditrichales</taxon>
        <taxon>Ditrichaceae</taxon>
        <taxon>Ceratodon</taxon>
    </lineage>
</organism>
<accession>A0A8T0J9F0</accession>
<gene>
    <name evidence="2" type="ORF">KC19_1G260200</name>
</gene>